<gene>
    <name evidence="2" type="ORF">P5G52_13525</name>
</gene>
<proteinExistence type="predicted"/>
<organism evidence="2 3">
    <name type="scientific">Arthrobacter burdickii</name>
    <dbReference type="NCBI Taxonomy" id="3035920"/>
    <lineage>
        <taxon>Bacteria</taxon>
        <taxon>Bacillati</taxon>
        <taxon>Actinomycetota</taxon>
        <taxon>Actinomycetes</taxon>
        <taxon>Micrococcales</taxon>
        <taxon>Micrococcaceae</taxon>
        <taxon>Arthrobacter</taxon>
    </lineage>
</organism>
<comment type="caution">
    <text evidence="2">The sequence shown here is derived from an EMBL/GenBank/DDBJ whole genome shotgun (WGS) entry which is preliminary data.</text>
</comment>
<feature type="signal peptide" evidence="1">
    <location>
        <begin position="1"/>
        <end position="18"/>
    </location>
</feature>
<name>A0ABT8K3F3_9MICC</name>
<sequence length="146" mass="15755">MRAIATSLGAALFLPGLAGCGYASGATCVDWVRIETPQETFDQAELVIVGAGTERDGTESIYDAEAHSYRMDVSEVLKGDLPSGTIRVSSMPVTCTEGSQYPDGDPLDTASDVLIFANRYDDEWFTLTPFDGVLRYSQDTADSLIR</sequence>
<protein>
    <recommendedName>
        <fullName evidence="4">Lipoprotein</fullName>
    </recommendedName>
</protein>
<evidence type="ECO:0000313" key="2">
    <source>
        <dbReference type="EMBL" id="MDN4611884.1"/>
    </source>
</evidence>
<evidence type="ECO:0000256" key="1">
    <source>
        <dbReference type="SAM" id="SignalP"/>
    </source>
</evidence>
<keyword evidence="1" id="KW-0732">Signal</keyword>
<reference evidence="2" key="1">
    <citation type="submission" date="2023-06" db="EMBL/GenBank/DDBJ databases">
        <title>MT1 and MT2 Draft Genomes of Novel Species.</title>
        <authorList>
            <person name="Venkateswaran K."/>
        </authorList>
    </citation>
    <scope>NUCLEOTIDE SEQUENCE</scope>
    <source>
        <strain evidence="2">IIF3SC-B10</strain>
    </source>
</reference>
<evidence type="ECO:0008006" key="4">
    <source>
        <dbReference type="Google" id="ProtNLM"/>
    </source>
</evidence>
<dbReference type="EMBL" id="JAROCG010000001">
    <property type="protein sequence ID" value="MDN4611884.1"/>
    <property type="molecule type" value="Genomic_DNA"/>
</dbReference>
<evidence type="ECO:0000313" key="3">
    <source>
        <dbReference type="Proteomes" id="UP001174209"/>
    </source>
</evidence>
<keyword evidence="3" id="KW-1185">Reference proteome</keyword>
<dbReference type="Proteomes" id="UP001174209">
    <property type="component" value="Unassembled WGS sequence"/>
</dbReference>
<dbReference type="RefSeq" id="WP_301228180.1">
    <property type="nucleotide sequence ID" value="NZ_JAROCG010000001.1"/>
</dbReference>
<dbReference type="PROSITE" id="PS51257">
    <property type="entry name" value="PROKAR_LIPOPROTEIN"/>
    <property type="match status" value="1"/>
</dbReference>
<feature type="chain" id="PRO_5046665949" description="Lipoprotein" evidence="1">
    <location>
        <begin position="19"/>
        <end position="146"/>
    </location>
</feature>
<accession>A0ABT8K3F3</accession>